<dbReference type="Proteomes" id="UP001062165">
    <property type="component" value="Chromosome"/>
</dbReference>
<evidence type="ECO:0000313" key="1">
    <source>
        <dbReference type="EMBL" id="UXX78203.1"/>
    </source>
</evidence>
<proteinExistence type="predicted"/>
<gene>
    <name evidence="1" type="ORF">N7E81_12625</name>
    <name evidence="2" type="ORF">N7E81_19245</name>
</gene>
<keyword evidence="3" id="KW-1185">Reference proteome</keyword>
<dbReference type="RefSeq" id="WP_263049949.1">
    <property type="nucleotide sequence ID" value="NZ_CP106735.1"/>
</dbReference>
<evidence type="ECO:0000313" key="2">
    <source>
        <dbReference type="EMBL" id="UXX79486.1"/>
    </source>
</evidence>
<sequence length="298" mass="34378">MEAEKFTFKYRGDLEYIDFDTLYTSQLHFAEFIREVKNSLAPDYDLKIKLRALPPASFPIELFIDFKQVTNLITSGQDILNNVGGIAGSVVVIIELYKHLKGKKSSKEEIGENNTTNIYNVKGDVFVIDSSIYSAIKSNPNIQSELKNVFDKVDKDDDVESIQLLDSSNEELSSILKNEFEYFDVKDNLFEDTEGIEREKYKLIEFANLNIFKVVFSKGFKWQFYYKGIKINAEIEDNDYLIKVVKGSMSFSNGDILVCDLAIKQVYNEFAGTYENKEYKVTKVHKRILRAEQLNLED</sequence>
<evidence type="ECO:0000313" key="3">
    <source>
        <dbReference type="Proteomes" id="UP001062165"/>
    </source>
</evidence>
<reference evidence="2" key="1">
    <citation type="submission" date="2022-10" db="EMBL/GenBank/DDBJ databases">
        <title>Comparative genomics and taxonomic characterization of three novel marine species of genus Reichenbachiella exhibiting antioxidant and polysaccharide degradation activities.</title>
        <authorList>
            <person name="Muhammad N."/>
            <person name="Lee Y.-J."/>
            <person name="Ko J."/>
            <person name="Kim S.-G."/>
        </authorList>
    </citation>
    <scope>NUCLEOTIDE SEQUENCE</scope>
    <source>
        <strain evidence="2">Wsw4-B4</strain>
    </source>
</reference>
<organism evidence="2 3">
    <name type="scientific">Reichenbachiella carrageenanivorans</name>
    <dbReference type="NCBI Taxonomy" id="2979869"/>
    <lineage>
        <taxon>Bacteria</taxon>
        <taxon>Pseudomonadati</taxon>
        <taxon>Bacteroidota</taxon>
        <taxon>Cytophagia</taxon>
        <taxon>Cytophagales</taxon>
        <taxon>Reichenbachiellaceae</taxon>
        <taxon>Reichenbachiella</taxon>
    </lineage>
</organism>
<name>A0ABY6CZZ0_9BACT</name>
<protein>
    <submittedName>
        <fullName evidence="2">Uncharacterized protein</fullName>
    </submittedName>
</protein>
<dbReference type="EMBL" id="CP106735">
    <property type="protein sequence ID" value="UXX79486.1"/>
    <property type="molecule type" value="Genomic_DNA"/>
</dbReference>
<accession>A0ABY6CZZ0</accession>
<dbReference type="EMBL" id="CP106735">
    <property type="protein sequence ID" value="UXX78203.1"/>
    <property type="molecule type" value="Genomic_DNA"/>
</dbReference>